<organism evidence="1 2">
    <name type="scientific">Christiangramia sediminicola</name>
    <dbReference type="NCBI Taxonomy" id="3073267"/>
    <lineage>
        <taxon>Bacteria</taxon>
        <taxon>Pseudomonadati</taxon>
        <taxon>Bacteroidota</taxon>
        <taxon>Flavobacteriia</taxon>
        <taxon>Flavobacteriales</taxon>
        <taxon>Flavobacteriaceae</taxon>
        <taxon>Christiangramia</taxon>
    </lineage>
</organism>
<keyword evidence="2" id="KW-1185">Reference proteome</keyword>
<dbReference type="EMBL" id="JAVJIU010000004">
    <property type="protein sequence ID" value="MDR5591677.1"/>
    <property type="molecule type" value="Genomic_DNA"/>
</dbReference>
<dbReference type="Proteomes" id="UP001257234">
    <property type="component" value="Unassembled WGS sequence"/>
</dbReference>
<evidence type="ECO:0000313" key="2">
    <source>
        <dbReference type="Proteomes" id="UP001257234"/>
    </source>
</evidence>
<comment type="caution">
    <text evidence="1">The sequence shown here is derived from an EMBL/GenBank/DDBJ whole genome shotgun (WGS) entry which is preliminary data.</text>
</comment>
<evidence type="ECO:0000313" key="1">
    <source>
        <dbReference type="EMBL" id="MDR5591677.1"/>
    </source>
</evidence>
<accession>A0ABU1EUH8</accession>
<sequence length="233" mass="27067">MEDSKAQKKIISLGEAIVKELQLDPGIDTLSKWMAHYVAEKITDLQTLTGKNKSKAEKECAQIILKLWDQRWSIPYEKPFLKDFESLFETLHQLSPSSKHSFFIPKVVHTEIRTESRKKRPGTTENYFKIALQVDNLAKNFIFDLLRMGVSKLSLDKEREELIRSSLDVLNYSDIKVIKLISEDDKKETPGDPATKEQEKRKATLQKKIIEIEALMDIQEDILKTYRKELTEI</sequence>
<protein>
    <submittedName>
        <fullName evidence="1">Uncharacterized protein</fullName>
    </submittedName>
</protein>
<proteinExistence type="predicted"/>
<gene>
    <name evidence="1" type="ORF">RE431_13600</name>
</gene>
<dbReference type="RefSeq" id="WP_309562532.1">
    <property type="nucleotide sequence ID" value="NZ_JAVJIU010000004.1"/>
</dbReference>
<reference evidence="2" key="1">
    <citation type="submission" date="2023-07" db="EMBL/GenBank/DDBJ databases">
        <title>Christiangramia sp. SM2212., a novel bacterium of the family Flavobacteriaceae isolated from the sea sediment.</title>
        <authorList>
            <person name="Wang J."/>
            <person name="Zhang X."/>
        </authorList>
    </citation>
    <scope>NUCLEOTIDE SEQUENCE [LARGE SCALE GENOMIC DNA]</scope>
    <source>
        <strain evidence="2">SM2212</strain>
    </source>
</reference>
<name>A0ABU1EUH8_9FLAO</name>